<reference evidence="7" key="1">
    <citation type="submission" date="2022-12" db="EMBL/GenBank/DDBJ databases">
        <title>Genome assemblies of Blomia tropicalis.</title>
        <authorList>
            <person name="Cui Y."/>
        </authorList>
    </citation>
    <scope>NUCLEOTIDE SEQUENCE</scope>
    <source>
        <tissue evidence="7">Adult mites</tissue>
    </source>
</reference>
<dbReference type="AlphaFoldDB" id="A0A9Q0RPP8"/>
<dbReference type="InterPro" id="IPR049455">
    <property type="entry name" value="ASH2-like_PHD"/>
</dbReference>
<protein>
    <recommendedName>
        <fullName evidence="6">B30.2/SPRY domain-containing protein</fullName>
    </recommendedName>
</protein>
<dbReference type="Gene3D" id="3.90.980.20">
    <property type="match status" value="1"/>
</dbReference>
<dbReference type="PANTHER" id="PTHR10598">
    <property type="entry name" value="SET1/ASH2 HISTONE METHYLTRANSFERASE COMPLEX SUBUNIT ASH2"/>
    <property type="match status" value="1"/>
</dbReference>
<dbReference type="PROSITE" id="PS50188">
    <property type="entry name" value="B302_SPRY"/>
    <property type="match status" value="1"/>
</dbReference>
<dbReference type="InterPro" id="IPR013320">
    <property type="entry name" value="ConA-like_dom_sf"/>
</dbReference>
<dbReference type="InterPro" id="IPR053835">
    <property type="entry name" value="ASH2L-like_WH"/>
</dbReference>
<dbReference type="PANTHER" id="PTHR10598:SF0">
    <property type="entry name" value="SET1_ASH2 HISTONE METHYLTRANSFERASE COMPLEX SUBUNIT ASH2"/>
    <property type="match status" value="1"/>
</dbReference>
<gene>
    <name evidence="7" type="ORF">RDWZM_000506</name>
</gene>
<dbReference type="Pfam" id="PF21198">
    <property type="entry name" value="ASH2L-like_WH"/>
    <property type="match status" value="1"/>
</dbReference>
<feature type="domain" description="B30.2/SPRY" evidence="6">
    <location>
        <begin position="333"/>
        <end position="517"/>
    </location>
</feature>
<dbReference type="Pfam" id="PF00622">
    <property type="entry name" value="SPRY"/>
    <property type="match status" value="1"/>
</dbReference>
<keyword evidence="3" id="KW-0863">Zinc-finger</keyword>
<evidence type="ECO:0000313" key="7">
    <source>
        <dbReference type="EMBL" id="KAJ6221961.1"/>
    </source>
</evidence>
<dbReference type="Pfam" id="PF21257">
    <property type="entry name" value="PHD_ash2p_like"/>
    <property type="match status" value="1"/>
</dbReference>
<keyword evidence="5" id="KW-0539">Nucleus</keyword>
<dbReference type="InterPro" id="IPR001870">
    <property type="entry name" value="B30.2/SPRY"/>
</dbReference>
<evidence type="ECO:0000259" key="6">
    <source>
        <dbReference type="PROSITE" id="PS50188"/>
    </source>
</evidence>
<dbReference type="GO" id="GO:0000976">
    <property type="term" value="F:transcription cis-regulatory region binding"/>
    <property type="evidence" value="ECO:0007669"/>
    <property type="project" value="TreeGrafter"/>
</dbReference>
<keyword evidence="4" id="KW-0862">Zinc</keyword>
<dbReference type="SMART" id="SM00449">
    <property type="entry name" value="SPRY"/>
    <property type="match status" value="1"/>
</dbReference>
<comment type="subcellular location">
    <subcellularLocation>
        <location evidence="1">Nucleus</location>
    </subcellularLocation>
</comment>
<dbReference type="SUPFAM" id="SSF57903">
    <property type="entry name" value="FYVE/PHD zinc finger"/>
    <property type="match status" value="1"/>
</dbReference>
<sequence>MITDVHMETFNESSNEVSNQIKREYFSEESNMISGEITKYELNDDNSLSNLINTSEVYVHPVEVKTENGLSHKCYCGKDRDLEVVELQCLKCLRWCHEACITIKLEKVIRFSSSYTFICKLCSHNQIESYTRRQPNFTQICQTALANLVQIDRMKGVENIGYSKDKQILPFIDKNWEYLTTQQRRINYRWHNTVLKTMMNNGDIFLCDNRSEDILFGLRDREFHKIAPNYDKIKNHALLYNDGQNSYGNGALGHTPGAYRSARGVKRKFGMSNNEAMGDLSQLKNRQKSELTQPKLPPSGFPIEFPYNKDSYRYFLAEPDIHAPGKKEYEDSQDYGAGKPIPNWLFRKLLPEKVALSLHDRAPQLKVSDDRKSVSGEKGYSMIRANSGVTRGIWYYELKITDMPGNSATRIGWSQELANLQTPLGYDKFGYSWRSRKGTKFHESIGRHFADVGFGVGDVIGCLIDLPHELDENDLTVGKYPYRPFLPKTHKEKPLIKFKSFHYFEEKDEVQKSLKELTPLPGSKIVYYKNGIKIGTAFTDIYKGVYYPSAGLYKNISVTFNFGPEFEHPPSDPEYGSRYRAMNDIIFVNQVEQSLSDMIYLVENESNLNLEKFYDGYNKAS</sequence>
<keyword evidence="2" id="KW-0479">Metal-binding</keyword>
<evidence type="ECO:0000256" key="3">
    <source>
        <dbReference type="ARBA" id="ARBA00022771"/>
    </source>
</evidence>
<dbReference type="EMBL" id="JAPWDV010000001">
    <property type="protein sequence ID" value="KAJ6221961.1"/>
    <property type="molecule type" value="Genomic_DNA"/>
</dbReference>
<dbReference type="InterPro" id="IPR003877">
    <property type="entry name" value="SPRY_dom"/>
</dbReference>
<dbReference type="GO" id="GO:0048188">
    <property type="term" value="C:Set1C/COMPASS complex"/>
    <property type="evidence" value="ECO:0007669"/>
    <property type="project" value="InterPro"/>
</dbReference>
<dbReference type="CDD" id="cd12872">
    <property type="entry name" value="SPRY_Ash2"/>
    <property type="match status" value="1"/>
</dbReference>
<keyword evidence="8" id="KW-1185">Reference proteome</keyword>
<evidence type="ECO:0000313" key="8">
    <source>
        <dbReference type="Proteomes" id="UP001142055"/>
    </source>
</evidence>
<dbReference type="InterPro" id="IPR011011">
    <property type="entry name" value="Znf_FYVE_PHD"/>
</dbReference>
<evidence type="ECO:0000256" key="4">
    <source>
        <dbReference type="ARBA" id="ARBA00022833"/>
    </source>
</evidence>
<dbReference type="GO" id="GO:0008270">
    <property type="term" value="F:zinc ion binding"/>
    <property type="evidence" value="ECO:0007669"/>
    <property type="project" value="UniProtKB-KW"/>
</dbReference>
<dbReference type="Gene3D" id="2.60.120.920">
    <property type="match status" value="1"/>
</dbReference>
<name>A0A9Q0RPP8_BLOTA</name>
<dbReference type="SUPFAM" id="SSF49899">
    <property type="entry name" value="Concanavalin A-like lectins/glucanases"/>
    <property type="match status" value="1"/>
</dbReference>
<evidence type="ECO:0000256" key="1">
    <source>
        <dbReference type="ARBA" id="ARBA00004123"/>
    </source>
</evidence>
<dbReference type="InterPro" id="IPR043136">
    <property type="entry name" value="B30.2/SPRY_sf"/>
</dbReference>
<accession>A0A9Q0RPP8</accession>
<evidence type="ECO:0000256" key="5">
    <source>
        <dbReference type="ARBA" id="ARBA00023242"/>
    </source>
</evidence>
<comment type="caution">
    <text evidence="7">The sequence shown here is derived from an EMBL/GenBank/DDBJ whole genome shotgun (WGS) entry which is preliminary data.</text>
</comment>
<dbReference type="InterPro" id="IPR037353">
    <property type="entry name" value="ASH2"/>
</dbReference>
<dbReference type="Proteomes" id="UP001142055">
    <property type="component" value="Chromosome 1"/>
</dbReference>
<proteinExistence type="predicted"/>
<dbReference type="OMA" id="CATCSRW"/>
<organism evidence="7 8">
    <name type="scientific">Blomia tropicalis</name>
    <name type="common">Mite</name>
    <dbReference type="NCBI Taxonomy" id="40697"/>
    <lineage>
        <taxon>Eukaryota</taxon>
        <taxon>Metazoa</taxon>
        <taxon>Ecdysozoa</taxon>
        <taxon>Arthropoda</taxon>
        <taxon>Chelicerata</taxon>
        <taxon>Arachnida</taxon>
        <taxon>Acari</taxon>
        <taxon>Acariformes</taxon>
        <taxon>Sarcoptiformes</taxon>
        <taxon>Astigmata</taxon>
        <taxon>Glycyphagoidea</taxon>
        <taxon>Echimyopodidae</taxon>
        <taxon>Blomia</taxon>
    </lineage>
</organism>
<evidence type="ECO:0000256" key="2">
    <source>
        <dbReference type="ARBA" id="ARBA00022723"/>
    </source>
</evidence>